<proteinExistence type="predicted"/>
<feature type="region of interest" description="Disordered" evidence="1">
    <location>
        <begin position="88"/>
        <end position="136"/>
    </location>
</feature>
<name>A0A0S2RRJ4_9VIRU</name>
<dbReference type="RefSeq" id="YP_009182179.1">
    <property type="nucleotide sequence ID" value="NC_028482.1"/>
</dbReference>
<keyword evidence="3" id="KW-1185">Reference proteome</keyword>
<organism evidence="2 3">
    <name type="scientific">Imjin River virus 1</name>
    <dbReference type="NCBI Taxonomy" id="1758883"/>
    <lineage>
        <taxon>Viruses</taxon>
        <taxon>Riboviria</taxon>
        <taxon>Orthornavirae</taxon>
        <taxon>Negarnaviricota</taxon>
        <taxon>Haploviricotina</taxon>
        <taxon>Monjiviricetes</taxon>
        <taxon>Jingchuvirales</taxon>
        <taxon>Chuviridae</taxon>
        <taxon>Culicidavirus</taxon>
        <taxon>Culicidavirus imjinense</taxon>
    </lineage>
</organism>
<protein>
    <submittedName>
        <fullName evidence="2">Putative nucleoprotein</fullName>
    </submittedName>
</protein>
<feature type="compositionally biased region" description="Basic and acidic residues" evidence="1">
    <location>
        <begin position="101"/>
        <end position="111"/>
    </location>
</feature>
<dbReference type="Proteomes" id="UP000201479">
    <property type="component" value="Segment"/>
</dbReference>
<evidence type="ECO:0000313" key="3">
    <source>
        <dbReference type="Proteomes" id="UP000201479"/>
    </source>
</evidence>
<dbReference type="GeneID" id="26373879"/>
<feature type="compositionally biased region" description="Acidic residues" evidence="1">
    <location>
        <begin position="165"/>
        <end position="189"/>
    </location>
</feature>
<dbReference type="KEGG" id="vg:26373879"/>
<evidence type="ECO:0000256" key="1">
    <source>
        <dbReference type="SAM" id="MobiDB-lite"/>
    </source>
</evidence>
<accession>A0A0S2RRJ4</accession>
<dbReference type="OrthoDB" id="26197at10239"/>
<reference evidence="2 3" key="1">
    <citation type="journal article" date="2016" name="Genome Announc.">
        <title>Genome Sequences of Five Arboviruses in Field-Captured Mosquitoes in a Unique Rural Environment of South Korea.</title>
        <authorList>
            <person name="Hang J."/>
            <person name="Klein T.A."/>
            <person name="Kim H.C."/>
            <person name="Yang Y."/>
            <person name="Jima D.D."/>
            <person name="Richardson J.H."/>
            <person name="Jarman R.G."/>
        </authorList>
    </citation>
    <scope>NUCLEOTIDE SEQUENCE [LARGE SCALE GENOMIC DNA]</scope>
    <source>
        <strain evidence="2 3">A12.2496/ROK/2012</strain>
    </source>
</reference>
<evidence type="ECO:0000313" key="2">
    <source>
        <dbReference type="EMBL" id="ALP32030.1"/>
    </source>
</evidence>
<sequence>MICREDFEHLRDCDNYSRDFKRRLEKEGYIFWTDKTVVIPELGLVLTKHDLDTEARRKYDQVFKGYKVRVFWYFDYSDLRREIQSAGTIGGKQKKKTGATKQKEKLEERRKSLSKVTLQPQDNEVAGPSGTQSTSKLIGEPEALSDSEYSDFGSEISRLFIDHDEEYGPDSEDSSSSSEEEEEVLEQEEDNHADMADGQNQGIPGGGAVDNARGAFGSLEANRANMLGEDYDRDVAIGGLRDASSIYWMEDLVNRHLVGASVYRELIFKNNPRVAEMSQDDKANYLPMLINVICQSRMQAINENGRIPLQVLMIAEMTGLYQSEKTANEETSILRMNAACLAILTTPEMITCCNLEGMRRLAPIPQAAGAAGAGQQGNNDQGNNNYIARDNYQGMFDEIMARIRADLEARPMVTPLAAYTCAITAIAKKGMVSQMCLEKILDGVRTDLGRQITLSTDLIRRYHDRFPITLTRENVASRMKAIEDIIPEDNLRLKIIIRQAALSGLTCITTIKKAMDTRPDFPWARVCALYPNEVQAATNAFTLIGDNPYYGFTSTMEGVASNRYKNLAYVAKEVLIRYLGDSDLRQYAGFPRTPLYPDRVAAIFDDYERREEPEINGNENQALLDAMRAAAVPYGY</sequence>
<dbReference type="EMBL" id="KU095839">
    <property type="protein sequence ID" value="ALP32030.1"/>
    <property type="molecule type" value="Genomic_RNA"/>
</dbReference>
<feature type="region of interest" description="Disordered" evidence="1">
    <location>
        <begin position="165"/>
        <end position="211"/>
    </location>
</feature>
<keyword evidence="2" id="KW-0543">Viral nucleoprotein</keyword>
<keyword evidence="2" id="KW-0946">Virion</keyword>
<dbReference type="GO" id="GO:0019013">
    <property type="term" value="C:viral nucleocapsid"/>
    <property type="evidence" value="ECO:0007669"/>
    <property type="project" value="UniProtKB-KW"/>
</dbReference>